<dbReference type="InterPro" id="IPR017441">
    <property type="entry name" value="Protein_kinase_ATP_BS"/>
</dbReference>
<dbReference type="RefSeq" id="WP_103080873.1">
    <property type="nucleotide sequence ID" value="NZ_CP021850.1"/>
</dbReference>
<dbReference type="SMART" id="SM00220">
    <property type="entry name" value="S_TKc"/>
    <property type="match status" value="1"/>
</dbReference>
<comment type="catalytic activity">
    <reaction evidence="7">
        <text>L-threonyl-[protein] + ATP = O-phospho-L-threonyl-[protein] + ADP + H(+)</text>
        <dbReference type="Rhea" id="RHEA:46608"/>
        <dbReference type="Rhea" id="RHEA-COMP:11060"/>
        <dbReference type="Rhea" id="RHEA-COMP:11605"/>
        <dbReference type="ChEBI" id="CHEBI:15378"/>
        <dbReference type="ChEBI" id="CHEBI:30013"/>
        <dbReference type="ChEBI" id="CHEBI:30616"/>
        <dbReference type="ChEBI" id="CHEBI:61977"/>
        <dbReference type="ChEBI" id="CHEBI:456216"/>
        <dbReference type="EC" id="2.7.11.1"/>
    </reaction>
</comment>
<dbReference type="CDD" id="cd14014">
    <property type="entry name" value="STKc_PknB_like"/>
    <property type="match status" value="1"/>
</dbReference>
<protein>
    <recommendedName>
        <fullName evidence="1">non-specific serine/threonine protein kinase</fullName>
        <ecNumber evidence="1">2.7.11.1</ecNumber>
    </recommendedName>
</protein>
<feature type="domain" description="PASTA" evidence="13">
    <location>
        <begin position="352"/>
        <end position="420"/>
    </location>
</feature>
<dbReference type="Gene3D" id="3.30.200.20">
    <property type="entry name" value="Phosphorylase Kinase, domain 1"/>
    <property type="match status" value="1"/>
</dbReference>
<keyword evidence="15" id="KW-1185">Reference proteome</keyword>
<evidence type="ECO:0000259" key="13">
    <source>
        <dbReference type="PROSITE" id="PS51178"/>
    </source>
</evidence>
<feature type="binding site" evidence="9">
    <location>
        <position position="39"/>
    </location>
    <ligand>
        <name>ATP</name>
        <dbReference type="ChEBI" id="CHEBI:30616"/>
    </ligand>
</feature>
<dbReference type="Pfam" id="PF00069">
    <property type="entry name" value="Pkinase"/>
    <property type="match status" value="1"/>
</dbReference>
<dbReference type="OrthoDB" id="9788659at2"/>
<dbReference type="PROSITE" id="PS50011">
    <property type="entry name" value="PROTEIN_KINASE_DOM"/>
    <property type="match status" value="1"/>
</dbReference>
<evidence type="ECO:0000256" key="1">
    <source>
        <dbReference type="ARBA" id="ARBA00012513"/>
    </source>
</evidence>
<name>A0A2K2FHR7_9CLOT</name>
<dbReference type="Pfam" id="PF03793">
    <property type="entry name" value="PASTA"/>
    <property type="match status" value="3"/>
</dbReference>
<evidence type="ECO:0000256" key="7">
    <source>
        <dbReference type="ARBA" id="ARBA00047899"/>
    </source>
</evidence>
<dbReference type="Gene3D" id="1.10.510.10">
    <property type="entry name" value="Transferase(Phosphotransferase) domain 1"/>
    <property type="match status" value="1"/>
</dbReference>
<evidence type="ECO:0000256" key="8">
    <source>
        <dbReference type="ARBA" id="ARBA00048679"/>
    </source>
</evidence>
<comment type="catalytic activity">
    <reaction evidence="8">
        <text>L-seryl-[protein] + ATP = O-phospho-L-seryl-[protein] + ADP + H(+)</text>
        <dbReference type="Rhea" id="RHEA:17989"/>
        <dbReference type="Rhea" id="RHEA-COMP:9863"/>
        <dbReference type="Rhea" id="RHEA-COMP:11604"/>
        <dbReference type="ChEBI" id="CHEBI:15378"/>
        <dbReference type="ChEBI" id="CHEBI:29999"/>
        <dbReference type="ChEBI" id="CHEBI:30616"/>
        <dbReference type="ChEBI" id="CHEBI:83421"/>
        <dbReference type="ChEBI" id="CHEBI:456216"/>
        <dbReference type="EC" id="2.7.11.1"/>
    </reaction>
</comment>
<dbReference type="SUPFAM" id="SSF56112">
    <property type="entry name" value="Protein kinase-like (PK-like)"/>
    <property type="match status" value="1"/>
</dbReference>
<keyword evidence="4 9" id="KW-0547">Nucleotide-binding</keyword>
<evidence type="ECO:0000256" key="4">
    <source>
        <dbReference type="ARBA" id="ARBA00022741"/>
    </source>
</evidence>
<dbReference type="PANTHER" id="PTHR43289">
    <property type="entry name" value="MITOGEN-ACTIVATED PROTEIN KINASE KINASE KINASE 20-RELATED"/>
    <property type="match status" value="1"/>
</dbReference>
<feature type="domain" description="Protein kinase" evidence="12">
    <location>
        <begin position="10"/>
        <end position="268"/>
    </location>
</feature>
<feature type="domain" description="PASTA" evidence="13">
    <location>
        <begin position="488"/>
        <end position="556"/>
    </location>
</feature>
<keyword evidence="11" id="KW-0812">Transmembrane</keyword>
<keyword evidence="3" id="KW-0808">Transferase</keyword>
<accession>A0A2K2FHR7</accession>
<dbReference type="AlphaFoldDB" id="A0A2K2FHR7"/>
<feature type="transmembrane region" description="Helical" evidence="11">
    <location>
        <begin position="321"/>
        <end position="342"/>
    </location>
</feature>
<evidence type="ECO:0000259" key="12">
    <source>
        <dbReference type="PROSITE" id="PS50011"/>
    </source>
</evidence>
<dbReference type="NCBIfam" id="NF033483">
    <property type="entry name" value="PknB_PASTA_kin"/>
    <property type="match status" value="1"/>
</dbReference>
<proteinExistence type="predicted"/>
<dbReference type="InterPro" id="IPR000719">
    <property type="entry name" value="Prot_kinase_dom"/>
</dbReference>
<evidence type="ECO:0000256" key="3">
    <source>
        <dbReference type="ARBA" id="ARBA00022679"/>
    </source>
</evidence>
<dbReference type="PANTHER" id="PTHR43289:SF34">
    <property type="entry name" value="SERINE_THREONINE-PROTEIN KINASE YBDM-RELATED"/>
    <property type="match status" value="1"/>
</dbReference>
<keyword evidence="2 14" id="KW-0723">Serine/threonine-protein kinase</keyword>
<dbReference type="SMART" id="SM00740">
    <property type="entry name" value="PASTA"/>
    <property type="match status" value="3"/>
</dbReference>
<evidence type="ECO:0000256" key="2">
    <source>
        <dbReference type="ARBA" id="ARBA00022527"/>
    </source>
</evidence>
<sequence length="669" mass="74810">MESQILGNRYELIEKLGGGGMSVVYKARCSLLNRFVAVKILRPDFTNDEEFVKRFRIEAQSAASLSHPNIVPIYDVGNEGDIYYIIMECVDGITLKEYINEKGRLPWEEAVNIAIQICSAIKHAHKSHIVHRDIKPHNILLTKEGIAKVTDFGIARAVTSSTITMSGNTIGSVHYFSPEQARGGYTDEKSDLYSLGVVLYEMVTGRVPFDGDIPIAVALKHIQEKPKPPIEINTGIPAGLNDIIMRAMEKDQNLRYQTAHEFLQDLYMIANDPSKRFAGAGAVGDSPTIRVKAVSEEDVMSAQRTTKKNDAKKGKDNKDRATYWAAGIISVIIIAIFAYIGYRIVMPSLMTEKKDFIVGNYVGKNIEEVEEELTLAGIYYETKEEYSDTVDKGIIIDQSIDEGKPLNPGNYTPLVLTVSKGEELIEIQNLRNKERREAEAIIRDLDLVPEIQEQFDEDVPIDRVIKTDPGPDNKVKKGTTVMIYVSKGPEIKMTKVPKLIGKTMMEAKKLLTDANLKMGKILPEESSNYVDKIVDQFPAAGEEVKEGTAVDITFEEKKPAEPVAKTLTVPLADPDDYGDVIKVYIEAIPSDTNKAQVVMNKNVNKEEFPLNIEIPVPEGGYTKIRIYFDDILYNVIDYPYQGVIQPQGHSEDQTQDQEQEQDQDQEGAH</sequence>
<dbReference type="Proteomes" id="UP000236151">
    <property type="component" value="Unassembled WGS sequence"/>
</dbReference>
<dbReference type="FunFam" id="3.30.200.20:FF:000035">
    <property type="entry name" value="Serine/threonine protein kinase Stk1"/>
    <property type="match status" value="1"/>
</dbReference>
<evidence type="ECO:0000313" key="14">
    <source>
        <dbReference type="EMBL" id="PNU00424.1"/>
    </source>
</evidence>
<organism evidence="14 15">
    <name type="scientific">Clostridium thermosuccinogenes</name>
    <dbReference type="NCBI Taxonomy" id="84032"/>
    <lineage>
        <taxon>Bacteria</taxon>
        <taxon>Bacillati</taxon>
        <taxon>Bacillota</taxon>
        <taxon>Clostridia</taxon>
        <taxon>Eubacteriales</taxon>
        <taxon>Clostridiaceae</taxon>
        <taxon>Clostridium</taxon>
    </lineage>
</organism>
<dbReference type="Gene3D" id="3.30.10.20">
    <property type="match status" value="3"/>
</dbReference>
<dbReference type="InterPro" id="IPR005543">
    <property type="entry name" value="PASTA_dom"/>
</dbReference>
<evidence type="ECO:0000256" key="5">
    <source>
        <dbReference type="ARBA" id="ARBA00022777"/>
    </source>
</evidence>
<dbReference type="PROSITE" id="PS51178">
    <property type="entry name" value="PASTA"/>
    <property type="match status" value="3"/>
</dbReference>
<dbReference type="FunFam" id="1.10.510.10:FF:000021">
    <property type="entry name" value="Serine/threonine protein kinase"/>
    <property type="match status" value="1"/>
</dbReference>
<dbReference type="PROSITE" id="PS00107">
    <property type="entry name" value="PROTEIN_KINASE_ATP"/>
    <property type="match status" value="1"/>
</dbReference>
<gene>
    <name evidence="14" type="ORF">CDQ84_06255</name>
</gene>
<keyword evidence="5 14" id="KW-0418">Kinase</keyword>
<feature type="domain" description="PASTA" evidence="13">
    <location>
        <begin position="421"/>
        <end position="487"/>
    </location>
</feature>
<evidence type="ECO:0000256" key="10">
    <source>
        <dbReference type="SAM" id="MobiDB-lite"/>
    </source>
</evidence>
<feature type="compositionally biased region" description="Acidic residues" evidence="10">
    <location>
        <begin position="653"/>
        <end position="669"/>
    </location>
</feature>
<dbReference type="InterPro" id="IPR008271">
    <property type="entry name" value="Ser/Thr_kinase_AS"/>
</dbReference>
<dbReference type="GO" id="GO:0005524">
    <property type="term" value="F:ATP binding"/>
    <property type="evidence" value="ECO:0007669"/>
    <property type="project" value="UniProtKB-UniRule"/>
</dbReference>
<evidence type="ECO:0000256" key="11">
    <source>
        <dbReference type="SAM" id="Phobius"/>
    </source>
</evidence>
<evidence type="ECO:0000256" key="6">
    <source>
        <dbReference type="ARBA" id="ARBA00022840"/>
    </source>
</evidence>
<dbReference type="EMBL" id="NIOJ01000011">
    <property type="protein sequence ID" value="PNU00424.1"/>
    <property type="molecule type" value="Genomic_DNA"/>
</dbReference>
<dbReference type="EC" id="2.7.11.1" evidence="1"/>
<keyword evidence="11" id="KW-1133">Transmembrane helix</keyword>
<keyword evidence="11" id="KW-0472">Membrane</keyword>
<evidence type="ECO:0000256" key="9">
    <source>
        <dbReference type="PROSITE-ProRule" id="PRU10141"/>
    </source>
</evidence>
<keyword evidence="6 9" id="KW-0067">ATP-binding</keyword>
<dbReference type="GO" id="GO:0004674">
    <property type="term" value="F:protein serine/threonine kinase activity"/>
    <property type="evidence" value="ECO:0007669"/>
    <property type="project" value="UniProtKB-KW"/>
</dbReference>
<comment type="caution">
    <text evidence="14">The sequence shown here is derived from an EMBL/GenBank/DDBJ whole genome shotgun (WGS) entry which is preliminary data.</text>
</comment>
<dbReference type="CDD" id="cd06577">
    <property type="entry name" value="PASTA_pknB"/>
    <property type="match status" value="3"/>
</dbReference>
<feature type="region of interest" description="Disordered" evidence="10">
    <location>
        <begin position="644"/>
        <end position="669"/>
    </location>
</feature>
<dbReference type="PROSITE" id="PS00108">
    <property type="entry name" value="PROTEIN_KINASE_ST"/>
    <property type="match status" value="1"/>
</dbReference>
<reference evidence="14 15" key="1">
    <citation type="submission" date="2017-06" db="EMBL/GenBank/DDBJ databases">
        <title>Investigating the central metabolism of Clostridium thermosuccinogenes.</title>
        <authorList>
            <person name="Koendjbiharie J.G."/>
            <person name="van Kranenburg R."/>
        </authorList>
    </citation>
    <scope>NUCLEOTIDE SEQUENCE [LARGE SCALE GENOMIC DNA]</scope>
    <source>
        <strain evidence="14 15">DSM 5806</strain>
    </source>
</reference>
<dbReference type="KEGG" id="cthd:CDO33_05005"/>
<evidence type="ECO:0000313" key="15">
    <source>
        <dbReference type="Proteomes" id="UP000236151"/>
    </source>
</evidence>
<dbReference type="InterPro" id="IPR011009">
    <property type="entry name" value="Kinase-like_dom_sf"/>
</dbReference>